<reference evidence="2" key="1">
    <citation type="submission" date="2023-07" db="EMBL/GenBank/DDBJ databases">
        <title>Chryseobacterium sp. GMJ5 Genome sequencing and assembly.</title>
        <authorList>
            <person name="Jung Y."/>
        </authorList>
    </citation>
    <scope>NUCLEOTIDE SEQUENCE [LARGE SCALE GENOMIC DNA]</scope>
    <source>
        <strain evidence="2">GMJ5</strain>
    </source>
</reference>
<gene>
    <name evidence="1" type="ORF">N0B16_13700</name>
</gene>
<accession>A0ABT2VZR4</accession>
<sequence>MNKNILLLAAFFVVLFNTSVSSQQLGRLYISSATTGRIYDITTGVTPTLVTTPAGVNANLGTAVTNLAVGYDSPAQPNTLVYIHSNTTAASAINKNGAATGVTLPVAMGGFGTNNVPGTYFGQVFGFQSASKNLYRVYPTASAAMVITGDATWNLGTVSILLNDTMFDYLNNIYTIVSNSADNNRYLYKITITSATTATAAQVAQVTGPVATITNSLGSAYLNGKMYVVDNTNPQVLYTVDLITGVSVTDRTFDASVNFTGSKDLASVDYYLPFQFNCGGATFISGNPFVPGYTSTRTLRIPITAVYAPGTYTISVSGTDFNTVNQSVTITGTTTFVDVPMTYTGGGTAGTRTLTIGLSTTTCTTTATIESDTDSDGLANSIDLDSDNDGILDIFECTQSVVNQPYNTTNGTTVSFSAPAADLGFIFDVYTLDNSFNLNINGVNLATSEIQFQPDQVDNIRFIGGERYGNGSIPQIYAMTGNATNPLVRVIIHKNGSVSMYGSKVGNGPLFPLELYNGNAFNTITWNTTGANNVILSQAVVGTTYITGNGNGLQNGFCDPDGDSISNQYDTDSDGDGCADAVEGSENVRITQIHALSLPSSDTNYPYRGQIKVLANGTTTGTPSQVISTVAAANGVPLLVNNATNNTGGIAGVADNTDGTADVGQGIGTAQNSNQRDADCARCFRPATSPGTGGLSTSNGITALSRGGNNGNWPMKITGAYTVLDAKTKGLVINRMPTTQLALITAPVVGMMVYDTTVNCLKIYDDSNTWRCFSNPTCDNFNQ</sequence>
<dbReference type="Proteomes" id="UP001208114">
    <property type="component" value="Unassembled WGS sequence"/>
</dbReference>
<protein>
    <recommendedName>
        <fullName evidence="3">IgGFc-binding protein N-terminal domain-containing protein</fullName>
    </recommendedName>
</protein>
<dbReference type="SUPFAM" id="SSF103647">
    <property type="entry name" value="TSP type-3 repeat"/>
    <property type="match status" value="1"/>
</dbReference>
<evidence type="ECO:0000313" key="1">
    <source>
        <dbReference type="EMBL" id="MCU7615487.1"/>
    </source>
</evidence>
<proteinExistence type="predicted"/>
<dbReference type="Gene3D" id="4.10.1080.10">
    <property type="entry name" value="TSP type-3 repeat"/>
    <property type="match status" value="1"/>
</dbReference>
<name>A0ABT2VZR4_9FLAO</name>
<organism evidence="1 2">
    <name type="scientific">Chryseobacterium gilvum</name>
    <dbReference type="NCBI Taxonomy" id="2976534"/>
    <lineage>
        <taxon>Bacteria</taxon>
        <taxon>Pseudomonadati</taxon>
        <taxon>Bacteroidota</taxon>
        <taxon>Flavobacteriia</taxon>
        <taxon>Flavobacteriales</taxon>
        <taxon>Weeksellaceae</taxon>
        <taxon>Chryseobacterium group</taxon>
        <taxon>Chryseobacterium</taxon>
    </lineage>
</organism>
<dbReference type="InterPro" id="IPR028974">
    <property type="entry name" value="TSP_type-3_rpt"/>
</dbReference>
<evidence type="ECO:0008006" key="3">
    <source>
        <dbReference type="Google" id="ProtNLM"/>
    </source>
</evidence>
<evidence type="ECO:0000313" key="2">
    <source>
        <dbReference type="Proteomes" id="UP001208114"/>
    </source>
</evidence>
<dbReference type="EMBL" id="JAOTEN010000005">
    <property type="protein sequence ID" value="MCU7615487.1"/>
    <property type="molecule type" value="Genomic_DNA"/>
</dbReference>
<dbReference type="RefSeq" id="WP_262991506.1">
    <property type="nucleotide sequence ID" value="NZ_JAOTEN010000005.1"/>
</dbReference>
<comment type="caution">
    <text evidence="1">The sequence shown here is derived from an EMBL/GenBank/DDBJ whole genome shotgun (WGS) entry which is preliminary data.</text>
</comment>
<keyword evidence="2" id="KW-1185">Reference proteome</keyword>